<feature type="signal peptide" evidence="2">
    <location>
        <begin position="1"/>
        <end position="16"/>
    </location>
</feature>
<keyword evidence="2" id="KW-0732">Signal</keyword>
<accession>A0A9N9TZQ0</accession>
<feature type="compositionally biased region" description="Low complexity" evidence="1">
    <location>
        <begin position="147"/>
        <end position="163"/>
    </location>
</feature>
<protein>
    <submittedName>
        <fullName evidence="3">Uncharacterized protein</fullName>
    </submittedName>
</protein>
<evidence type="ECO:0000313" key="4">
    <source>
        <dbReference type="Proteomes" id="UP001153712"/>
    </source>
</evidence>
<name>A0A9N9TZQ0_PHYSR</name>
<feature type="region of interest" description="Disordered" evidence="1">
    <location>
        <begin position="128"/>
        <end position="179"/>
    </location>
</feature>
<sequence length="179" mass="19288">MLSKITLIVVANLVCGVFPYGDYVPKSVFLVDENGQKIDEFRVRSKRDLENAIRMFKRSPAPGGSSYSYSGSFSNAGSNPHDYVPDFSNFAANIPTSFEDIQRQTEKFANPSFHSRLGGAADHDSGYKGPILFSRSGTDKGSGVRVSSASQGSRGAFSSSSSSIDGQGNIKYNVQSGKY</sequence>
<feature type="chain" id="PRO_5040336592" evidence="2">
    <location>
        <begin position="17"/>
        <end position="179"/>
    </location>
</feature>
<evidence type="ECO:0000256" key="1">
    <source>
        <dbReference type="SAM" id="MobiDB-lite"/>
    </source>
</evidence>
<reference evidence="3" key="1">
    <citation type="submission" date="2022-01" db="EMBL/GenBank/DDBJ databases">
        <authorList>
            <person name="King R."/>
        </authorList>
    </citation>
    <scope>NUCLEOTIDE SEQUENCE</scope>
</reference>
<gene>
    <name evidence="3" type="ORF">PHYEVI_LOCUS10712</name>
</gene>
<dbReference type="EMBL" id="OU900101">
    <property type="protein sequence ID" value="CAG9864457.1"/>
    <property type="molecule type" value="Genomic_DNA"/>
</dbReference>
<dbReference type="OrthoDB" id="6783084at2759"/>
<evidence type="ECO:0000256" key="2">
    <source>
        <dbReference type="SAM" id="SignalP"/>
    </source>
</evidence>
<dbReference type="Proteomes" id="UP001153712">
    <property type="component" value="Chromosome 8"/>
</dbReference>
<keyword evidence="4" id="KW-1185">Reference proteome</keyword>
<feature type="compositionally biased region" description="Polar residues" evidence="1">
    <location>
        <begin position="164"/>
        <end position="179"/>
    </location>
</feature>
<dbReference type="AlphaFoldDB" id="A0A9N9TZQ0"/>
<evidence type="ECO:0000313" key="3">
    <source>
        <dbReference type="EMBL" id="CAG9864457.1"/>
    </source>
</evidence>
<proteinExistence type="predicted"/>
<organism evidence="3 4">
    <name type="scientific">Phyllotreta striolata</name>
    <name type="common">Striped flea beetle</name>
    <name type="synonym">Crioceris striolata</name>
    <dbReference type="NCBI Taxonomy" id="444603"/>
    <lineage>
        <taxon>Eukaryota</taxon>
        <taxon>Metazoa</taxon>
        <taxon>Ecdysozoa</taxon>
        <taxon>Arthropoda</taxon>
        <taxon>Hexapoda</taxon>
        <taxon>Insecta</taxon>
        <taxon>Pterygota</taxon>
        <taxon>Neoptera</taxon>
        <taxon>Endopterygota</taxon>
        <taxon>Coleoptera</taxon>
        <taxon>Polyphaga</taxon>
        <taxon>Cucujiformia</taxon>
        <taxon>Chrysomeloidea</taxon>
        <taxon>Chrysomelidae</taxon>
        <taxon>Galerucinae</taxon>
        <taxon>Alticini</taxon>
        <taxon>Phyllotreta</taxon>
    </lineage>
</organism>